<evidence type="ECO:0000313" key="2">
    <source>
        <dbReference type="Proteomes" id="UP000886856"/>
    </source>
</evidence>
<protein>
    <submittedName>
        <fullName evidence="1">UDP-N-acetylmuramate--L-alanine ligase</fullName>
    </submittedName>
</protein>
<evidence type="ECO:0000313" key="1">
    <source>
        <dbReference type="EMBL" id="HJA89845.1"/>
    </source>
</evidence>
<comment type="caution">
    <text evidence="1">The sequence shown here is derived from an EMBL/GenBank/DDBJ whole genome shotgun (WGS) entry which is preliminary data.</text>
</comment>
<accession>A0A9D2I078</accession>
<dbReference type="AlphaFoldDB" id="A0A9D2I078"/>
<dbReference type="Proteomes" id="UP000886856">
    <property type="component" value="Unassembled WGS sequence"/>
</dbReference>
<reference evidence="1" key="1">
    <citation type="journal article" date="2021" name="PeerJ">
        <title>Extensive microbial diversity within the chicken gut microbiome revealed by metagenomics and culture.</title>
        <authorList>
            <person name="Gilroy R."/>
            <person name="Ravi A."/>
            <person name="Getino M."/>
            <person name="Pursley I."/>
            <person name="Horton D.L."/>
            <person name="Alikhan N.F."/>
            <person name="Baker D."/>
            <person name="Gharbi K."/>
            <person name="Hall N."/>
            <person name="Watson M."/>
            <person name="Adriaenssens E.M."/>
            <person name="Foster-Nyarko E."/>
            <person name="Jarju S."/>
            <person name="Secka A."/>
            <person name="Antonio M."/>
            <person name="Oren A."/>
            <person name="Chaudhuri R.R."/>
            <person name="La Ragione R."/>
            <person name="Hildebrand F."/>
            <person name="Pallen M.J."/>
        </authorList>
    </citation>
    <scope>NUCLEOTIDE SEQUENCE</scope>
    <source>
        <strain evidence="1">CHK171-505</strain>
    </source>
</reference>
<proteinExistence type="predicted"/>
<dbReference type="EMBL" id="DWYW01000074">
    <property type="protein sequence ID" value="HJA89845.1"/>
    <property type="molecule type" value="Genomic_DNA"/>
</dbReference>
<gene>
    <name evidence="1" type="ORF">H9948_03545</name>
</gene>
<keyword evidence="1" id="KW-0436">Ligase</keyword>
<sequence length="75" mass="8164">FLCDIFSSAREQKGDVSILDLAGKVEKGAEILVVDNMSPLLAYKDAVVIFMGAGDIQKFAASYEELLSHSVKRTN</sequence>
<dbReference type="GO" id="GO:0016874">
    <property type="term" value="F:ligase activity"/>
    <property type="evidence" value="ECO:0007669"/>
    <property type="project" value="UniProtKB-KW"/>
</dbReference>
<reference evidence="1" key="2">
    <citation type="submission" date="2021-04" db="EMBL/GenBank/DDBJ databases">
        <authorList>
            <person name="Gilroy R."/>
        </authorList>
    </citation>
    <scope>NUCLEOTIDE SEQUENCE</scope>
    <source>
        <strain evidence="1">CHK171-505</strain>
    </source>
</reference>
<feature type="non-terminal residue" evidence="1">
    <location>
        <position position="1"/>
    </location>
</feature>
<organism evidence="1 2">
    <name type="scientific">Candidatus Jeotgalibaca merdavium</name>
    <dbReference type="NCBI Taxonomy" id="2838627"/>
    <lineage>
        <taxon>Bacteria</taxon>
        <taxon>Bacillati</taxon>
        <taxon>Bacillota</taxon>
        <taxon>Bacilli</taxon>
        <taxon>Lactobacillales</taxon>
        <taxon>Carnobacteriaceae</taxon>
        <taxon>Jeotgalibaca</taxon>
    </lineage>
</organism>
<name>A0A9D2I078_9LACT</name>